<protein>
    <submittedName>
        <fullName evidence="1">Nucleoside 2-deoxyribosyltransferase</fullName>
    </submittedName>
</protein>
<gene>
    <name evidence="1" type="ORF">D1Y85_11770</name>
</gene>
<dbReference type="Proteomes" id="UP000272778">
    <property type="component" value="Unassembled WGS sequence"/>
</dbReference>
<proteinExistence type="predicted"/>
<dbReference type="PANTHER" id="PTHR15364">
    <property type="entry name" value="2'-DEOXYNUCLEOSIDE 5'-PHOSPHATE N-HYDROLASE 1"/>
    <property type="match status" value="1"/>
</dbReference>
<organism evidence="1 2">
    <name type="scientific">Paraburkholderia dinghuensis</name>
    <dbReference type="NCBI Taxonomy" id="2305225"/>
    <lineage>
        <taxon>Bacteria</taxon>
        <taxon>Pseudomonadati</taxon>
        <taxon>Pseudomonadota</taxon>
        <taxon>Betaproteobacteria</taxon>
        <taxon>Burkholderiales</taxon>
        <taxon>Burkholderiaceae</taxon>
        <taxon>Paraburkholderia</taxon>
    </lineage>
</organism>
<dbReference type="PANTHER" id="PTHR15364:SF0">
    <property type="entry name" value="2'-DEOXYNUCLEOSIDE 5'-PHOSPHATE N-HYDROLASE 1"/>
    <property type="match status" value="1"/>
</dbReference>
<keyword evidence="1" id="KW-0808">Transferase</keyword>
<dbReference type="OrthoDB" id="9795789at2"/>
<name>A0A3N6N718_9BURK</name>
<dbReference type="InterPro" id="IPR051239">
    <property type="entry name" value="2'-dNMP_N-hydrolase"/>
</dbReference>
<dbReference type="GO" id="GO:0016740">
    <property type="term" value="F:transferase activity"/>
    <property type="evidence" value="ECO:0007669"/>
    <property type="project" value="UniProtKB-KW"/>
</dbReference>
<comment type="caution">
    <text evidence="1">The sequence shown here is derived from an EMBL/GenBank/DDBJ whole genome shotgun (WGS) entry which is preliminary data.</text>
</comment>
<dbReference type="AlphaFoldDB" id="A0A3N6N718"/>
<reference evidence="1 2" key="1">
    <citation type="submission" date="2018-11" db="EMBL/GenBank/DDBJ databases">
        <title>Paraburkholderia sp. DHOA04, isolated from soil.</title>
        <authorList>
            <person name="Gao Z.-H."/>
            <person name="Qiu L.-H."/>
            <person name="Fu J.-C."/>
        </authorList>
    </citation>
    <scope>NUCLEOTIDE SEQUENCE [LARGE SCALE GENOMIC DNA]</scope>
    <source>
        <strain evidence="1 2">DHOA04</strain>
    </source>
</reference>
<evidence type="ECO:0000313" key="2">
    <source>
        <dbReference type="Proteomes" id="UP000272778"/>
    </source>
</evidence>
<dbReference type="GO" id="GO:0070694">
    <property type="term" value="F:5-hydroxymethyl-dUMP N-hydrolase activity"/>
    <property type="evidence" value="ECO:0007669"/>
    <property type="project" value="TreeGrafter"/>
</dbReference>
<dbReference type="InterPro" id="IPR007710">
    <property type="entry name" value="Nucleoside_deoxyribTrfase"/>
</dbReference>
<keyword evidence="2" id="KW-1185">Reference proteome</keyword>
<dbReference type="RefSeq" id="WP_124151228.1">
    <property type="nucleotide sequence ID" value="NZ_RQIS01000007.1"/>
</dbReference>
<dbReference type="GO" id="GO:0009159">
    <property type="term" value="P:deoxyribonucleoside monophosphate catabolic process"/>
    <property type="evidence" value="ECO:0007669"/>
    <property type="project" value="TreeGrafter"/>
</dbReference>
<dbReference type="SUPFAM" id="SSF52309">
    <property type="entry name" value="N-(deoxy)ribosyltransferase-like"/>
    <property type="match status" value="1"/>
</dbReference>
<accession>A0A3N6N718</accession>
<dbReference type="Gene3D" id="3.40.50.450">
    <property type="match status" value="1"/>
</dbReference>
<dbReference type="Pfam" id="PF05014">
    <property type="entry name" value="Nuc_deoxyrib_tr"/>
    <property type="match status" value="1"/>
</dbReference>
<dbReference type="EMBL" id="RQIS01000007">
    <property type="protein sequence ID" value="RQH06551.1"/>
    <property type="molecule type" value="Genomic_DNA"/>
</dbReference>
<sequence length="182" mass="19678">MSNAPVPRPPRVYLAGFDVFRLDARAFGDRLRAICAEYGFEGVYPLDAEVPDDLDGPHKAAWIYRANVDAIRSADIVMANVDDFRGPGEPDSGTAFEIGFAAALGKKIWAYTTDAGTLIDRVPSQPSPQGRTCARGFLVEDFGLQKNLMIACSARIIRGDARACLAVMAQDRDNPDAMPAGQ</sequence>
<evidence type="ECO:0000313" key="1">
    <source>
        <dbReference type="EMBL" id="RQH06551.1"/>
    </source>
</evidence>